<dbReference type="InterPro" id="IPR008670">
    <property type="entry name" value="CoA_reduct_LuxC"/>
</dbReference>
<dbReference type="Pfam" id="PF05893">
    <property type="entry name" value="LuxC"/>
    <property type="match status" value="1"/>
</dbReference>
<proteinExistence type="predicted"/>
<reference evidence="2" key="1">
    <citation type="journal article" date="2015" name="BMC Genomics">
        <title>Transcriptome profiling of a Rhizobium leguminosarum bv. trifolii rosR mutant reveals the role of the transcriptional regulator RosR in motility, synthesis of cell-surface components, and other cellular processes.</title>
        <authorList>
            <person name="Rachwal K."/>
            <person name="Matczynska E."/>
            <person name="Janczarek M."/>
        </authorList>
    </citation>
    <scope>NUCLEOTIDE SEQUENCE</scope>
    <source>
        <strain evidence="2">Rt24.2</strain>
    </source>
</reference>
<evidence type="ECO:0000256" key="1">
    <source>
        <dbReference type="ARBA" id="ARBA00022857"/>
    </source>
</evidence>
<organism evidence="2">
    <name type="scientific">Rhizobium leguminosarum bv. trifolii</name>
    <dbReference type="NCBI Taxonomy" id="386"/>
    <lineage>
        <taxon>Bacteria</taxon>
        <taxon>Pseudomonadati</taxon>
        <taxon>Pseudomonadota</taxon>
        <taxon>Alphaproteobacteria</taxon>
        <taxon>Hyphomicrobiales</taxon>
        <taxon>Rhizobiaceae</taxon>
        <taxon>Rhizobium/Agrobacterium group</taxon>
        <taxon>Rhizobium</taxon>
    </lineage>
</organism>
<protein>
    <submittedName>
        <fullName evidence="2">Acyl-CoA reductase</fullName>
    </submittedName>
</protein>
<dbReference type="RefSeq" id="WP_018449018.1">
    <property type="nucleotide sequence ID" value="NZ_MAMO01000001.1"/>
</dbReference>
<dbReference type="InterPro" id="IPR016161">
    <property type="entry name" value="Ald_DH/histidinol_DH"/>
</dbReference>
<dbReference type="AlphaFoldDB" id="A0A1B8RJX2"/>
<dbReference type="SUPFAM" id="SSF53720">
    <property type="entry name" value="ALDH-like"/>
    <property type="match status" value="1"/>
</dbReference>
<dbReference type="GeneID" id="61428584"/>
<dbReference type="EMBL" id="KX485466">
    <property type="protein sequence ID" value="AOO87830.1"/>
    <property type="molecule type" value="Genomic_DNA"/>
</dbReference>
<name>A0A1B8RJX2_RHILT</name>
<dbReference type="GO" id="GO:0003995">
    <property type="term" value="F:acyl-CoA dehydrogenase activity"/>
    <property type="evidence" value="ECO:0007669"/>
    <property type="project" value="InterPro"/>
</dbReference>
<dbReference type="GO" id="GO:0008218">
    <property type="term" value="P:bioluminescence"/>
    <property type="evidence" value="ECO:0007669"/>
    <property type="project" value="InterPro"/>
</dbReference>
<accession>A0A1B8RJX2</accession>
<sequence>MPIIRDDRFEAGDWLKQFDLSSRHAFFDERVVDFLHELSRRLMKDNDARHYPDLVTFAYFCRKANLRTLSQQYRDAGYRSGWGTVAHIAPSNIPVNFAFSLVFGMLSGNSNIVRMPSKAFPQNDIFLRAFDGAAASETFRSIAVGNVFIQTVRGSAKLKEIVAAVDGLTVWGGDATVAEFRSLPKKPRSVELYFPDRTSSAAIDASAYSALEAEQKTKLARDFFNDTYLVDQNACSSPSLIFWLGEPAAIAKAKIDFWHHLDEELHRQDFHLDTVARLDKFLDLMDAIRTTGGTLALKRYSPDIWCIGQPLPKETRLRFGQFAEIEVQAPSDIAAFLRPQEQTLTYFGLQPQALFLALQSGSANHAIDRIVPIGKALDINPFWDGKDILSLLSRRVEIVEGRENAAISAMALANSKS</sequence>
<keyword evidence="1" id="KW-0521">NADP</keyword>
<reference evidence="2" key="2">
    <citation type="journal article" date="2016" name="Front. Microbiol.">
        <title>The Regulatory Protein RosR Affects Rhizobium leguminosarum bv. trifolii Protein Profiles, Cell Surface Properties, and Symbiosis with Clover.</title>
        <authorList>
            <person name="Rachwal K."/>
            <person name="Boguszewska A."/>
            <person name="Kopcinska J."/>
            <person name="Karas M."/>
            <person name="Tchorzewski M."/>
            <person name="Janczarek M."/>
        </authorList>
    </citation>
    <scope>NUCLEOTIDE SEQUENCE</scope>
    <source>
        <strain evidence="2">Rt24.2</strain>
    </source>
</reference>
<evidence type="ECO:0000313" key="2">
    <source>
        <dbReference type="EMBL" id="AOO87830.1"/>
    </source>
</evidence>